<dbReference type="PANTHER" id="PTHR21845:SF2">
    <property type="entry name" value="MATRIX-REMODELING-ASSOCIATED PROTEIN 7"/>
    <property type="match status" value="1"/>
</dbReference>
<reference evidence="5 6" key="1">
    <citation type="submission" date="2018-04" db="EMBL/GenBank/DDBJ databases">
        <title>The genome of golden apple snail Pomacea canaliculata provides insight into stress tolerance and invasive adaptation.</title>
        <authorList>
            <person name="Liu C."/>
            <person name="Liu B."/>
            <person name="Ren Y."/>
            <person name="Zhang Y."/>
            <person name="Wang H."/>
            <person name="Li S."/>
            <person name="Jiang F."/>
            <person name="Yin L."/>
            <person name="Zhang G."/>
            <person name="Qian W."/>
            <person name="Fan W."/>
        </authorList>
    </citation>
    <scope>NUCLEOTIDE SEQUENCE [LARGE SCALE GENOMIC DNA]</scope>
    <source>
        <strain evidence="5">SZHN2017</strain>
        <tissue evidence="5">Muscle</tissue>
    </source>
</reference>
<feature type="coiled-coil region" evidence="1">
    <location>
        <begin position="124"/>
        <end position="151"/>
    </location>
</feature>
<dbReference type="EMBL" id="PZQS01000001">
    <property type="protein sequence ID" value="PVD38289.1"/>
    <property type="molecule type" value="Genomic_DNA"/>
</dbReference>
<feature type="compositionally biased region" description="Basic and acidic residues" evidence="2">
    <location>
        <begin position="52"/>
        <end position="66"/>
    </location>
</feature>
<gene>
    <name evidence="5" type="ORF">C0Q70_00901</name>
</gene>
<keyword evidence="6" id="KW-1185">Reference proteome</keyword>
<dbReference type="OMA" id="PVEYCEH"/>
<feature type="compositionally biased region" description="Acidic residues" evidence="2">
    <location>
        <begin position="80"/>
        <end position="92"/>
    </location>
</feature>
<feature type="domain" description="Matrix-remodeling-associated protein 7 helical" evidence="4">
    <location>
        <begin position="107"/>
        <end position="168"/>
    </location>
</feature>
<accession>A0A2T7PY05</accession>
<dbReference type="Proteomes" id="UP000245119">
    <property type="component" value="Linkage Group LG1"/>
</dbReference>
<dbReference type="AlphaFoldDB" id="A0A2T7PY05"/>
<evidence type="ECO:0000313" key="5">
    <source>
        <dbReference type="EMBL" id="PVD38289.1"/>
    </source>
</evidence>
<dbReference type="PANTHER" id="PTHR21845">
    <property type="entry name" value="TRANSMEMBRANE ANCHOR PROTEIN 1"/>
    <property type="match status" value="1"/>
</dbReference>
<feature type="transmembrane region" description="Helical" evidence="3">
    <location>
        <begin position="16"/>
        <end position="37"/>
    </location>
</feature>
<name>A0A2T7PY05_POMCA</name>
<comment type="caution">
    <text evidence="5">The sequence shown here is derived from an EMBL/GenBank/DDBJ whole genome shotgun (WGS) entry which is preliminary data.</text>
</comment>
<evidence type="ECO:0000256" key="3">
    <source>
        <dbReference type="SAM" id="Phobius"/>
    </source>
</evidence>
<evidence type="ECO:0000313" key="6">
    <source>
        <dbReference type="Proteomes" id="UP000245119"/>
    </source>
</evidence>
<dbReference type="InterPro" id="IPR026622">
    <property type="entry name" value="Mxra7"/>
</dbReference>
<protein>
    <recommendedName>
        <fullName evidence="4">Matrix-remodeling-associated protein 7 helical domain-containing protein</fullName>
    </recommendedName>
</protein>
<proteinExistence type="predicted"/>
<sequence>MASLGSEVLGFLMQNSLYVIFASLVTVTVILLSTSYLKYKILTSRTSEKEPQKISDKISAVKDKPDVSSASESKTNGEIAGDEVDETDDEPVIDPVTYCEHIQGEIKKVKQKVATRKICEGLTKEQLAEERERQREQLSQIFKLMQEQKERFGINSMEEMQDQMRLYANF</sequence>
<keyword evidence="3" id="KW-1133">Transmembrane helix</keyword>
<keyword evidence="3" id="KW-0472">Membrane</keyword>
<keyword evidence="3" id="KW-0812">Transmembrane</keyword>
<dbReference type="OrthoDB" id="5983600at2759"/>
<dbReference type="Pfam" id="PF25473">
    <property type="entry name" value="MXRA7_helical"/>
    <property type="match status" value="1"/>
</dbReference>
<evidence type="ECO:0000256" key="1">
    <source>
        <dbReference type="SAM" id="Coils"/>
    </source>
</evidence>
<organism evidence="5 6">
    <name type="scientific">Pomacea canaliculata</name>
    <name type="common">Golden apple snail</name>
    <dbReference type="NCBI Taxonomy" id="400727"/>
    <lineage>
        <taxon>Eukaryota</taxon>
        <taxon>Metazoa</taxon>
        <taxon>Spiralia</taxon>
        <taxon>Lophotrochozoa</taxon>
        <taxon>Mollusca</taxon>
        <taxon>Gastropoda</taxon>
        <taxon>Caenogastropoda</taxon>
        <taxon>Architaenioglossa</taxon>
        <taxon>Ampullarioidea</taxon>
        <taxon>Ampullariidae</taxon>
        <taxon>Pomacea</taxon>
    </lineage>
</organism>
<keyword evidence="1" id="KW-0175">Coiled coil</keyword>
<dbReference type="InterPro" id="IPR057534">
    <property type="entry name" value="MXRA7_helical"/>
</dbReference>
<feature type="region of interest" description="Disordered" evidence="2">
    <location>
        <begin position="52"/>
        <end position="92"/>
    </location>
</feature>
<evidence type="ECO:0000259" key="4">
    <source>
        <dbReference type="Pfam" id="PF25473"/>
    </source>
</evidence>
<evidence type="ECO:0000256" key="2">
    <source>
        <dbReference type="SAM" id="MobiDB-lite"/>
    </source>
</evidence>